<dbReference type="PROSITE" id="PS00211">
    <property type="entry name" value="ABC_TRANSPORTER_1"/>
    <property type="match status" value="1"/>
</dbReference>
<dbReference type="PANTHER" id="PTHR42939:SF1">
    <property type="entry name" value="ABC TRANSPORTER ATP-BINDING PROTEIN ALBC-RELATED"/>
    <property type="match status" value="1"/>
</dbReference>
<dbReference type="InterPro" id="IPR003593">
    <property type="entry name" value="AAA+_ATPase"/>
</dbReference>
<dbReference type="AlphaFoldDB" id="C8XKC0"/>
<dbReference type="InterPro" id="IPR027417">
    <property type="entry name" value="P-loop_NTPase"/>
</dbReference>
<protein>
    <submittedName>
        <fullName evidence="5">ABC transporter related</fullName>
    </submittedName>
</protein>
<evidence type="ECO:0000256" key="2">
    <source>
        <dbReference type="ARBA" id="ARBA00022741"/>
    </source>
</evidence>
<dbReference type="OrthoDB" id="9804819at2"/>
<dbReference type="InParanoid" id="C8XKC0"/>
<keyword evidence="6" id="KW-1185">Reference proteome</keyword>
<reference evidence="5 6" key="2">
    <citation type="journal article" date="2010" name="Stand. Genomic Sci.">
        <title>Complete genome sequence of Nakamurella multipartita type strain (Y-104).</title>
        <authorList>
            <person name="Tice H."/>
            <person name="Mayilraj S."/>
            <person name="Sims D."/>
            <person name="Lapidus A."/>
            <person name="Nolan M."/>
            <person name="Lucas S."/>
            <person name="Glavina Del Rio T."/>
            <person name="Copeland A."/>
            <person name="Cheng J.F."/>
            <person name="Meincke L."/>
            <person name="Bruce D."/>
            <person name="Goodwin L."/>
            <person name="Pitluck S."/>
            <person name="Ivanova N."/>
            <person name="Mavromatis K."/>
            <person name="Ovchinnikova G."/>
            <person name="Pati A."/>
            <person name="Chen A."/>
            <person name="Palaniappan K."/>
            <person name="Land M."/>
            <person name="Hauser L."/>
            <person name="Chang Y.J."/>
            <person name="Jeffries C.D."/>
            <person name="Detter J.C."/>
            <person name="Brettin T."/>
            <person name="Rohde M."/>
            <person name="Goker M."/>
            <person name="Bristow J."/>
            <person name="Eisen J.A."/>
            <person name="Markowitz V."/>
            <person name="Hugenholtz P."/>
            <person name="Kyrpides N.C."/>
            <person name="Klenk H.P."/>
            <person name="Chen F."/>
        </authorList>
    </citation>
    <scope>NUCLEOTIDE SEQUENCE [LARGE SCALE GENOMIC DNA]</scope>
    <source>
        <strain evidence="6">ATCC 700099 / DSM 44233 / CIP 104796 / JCM 9543 / NBRC 105858 / Y-104</strain>
    </source>
</reference>
<sequence length="296" mass="31906">MSSEQAHGAILQVHDAGVRYRRGWALRHCELELSAGSITALVGPNGAGKSTLMLAAAGLLELTEGRIDVLGAPAGTSPGHPELSYLGQARPLYRQFTVDTMLELARHLNTSWDGPLADRLCEEARLDRGARVRTLSGGQRTRLALAIVLARRPTLVLLDEPLAELDPLARLEVAQTLLAQAADSGLTVLMSSHVLSEIEDACDHLALLTGGRITLHAPIEHLVQRHRLLTGPDDDETTLATLRPAAVEIRRSVRQVTVLLDGRPAVVPEGWTEAEPTLEEVVIARLRAAADHREAA</sequence>
<evidence type="ECO:0000256" key="3">
    <source>
        <dbReference type="ARBA" id="ARBA00022840"/>
    </source>
</evidence>
<gene>
    <name evidence="5" type="ordered locus">Namu_2306</name>
</gene>
<dbReference type="RefSeq" id="WP_015747572.1">
    <property type="nucleotide sequence ID" value="NC_013235.1"/>
</dbReference>
<dbReference type="PANTHER" id="PTHR42939">
    <property type="entry name" value="ABC TRANSPORTER ATP-BINDING PROTEIN ALBC-RELATED"/>
    <property type="match status" value="1"/>
</dbReference>
<reference evidence="6" key="1">
    <citation type="submission" date="2009-09" db="EMBL/GenBank/DDBJ databases">
        <title>The complete genome of Nakamurella multipartita DSM 44233.</title>
        <authorList>
            <consortium name="US DOE Joint Genome Institute (JGI-PGF)"/>
            <person name="Lucas S."/>
            <person name="Copeland A."/>
            <person name="Lapidus A."/>
            <person name="Glavina del Rio T."/>
            <person name="Dalin E."/>
            <person name="Tice H."/>
            <person name="Bruce D."/>
            <person name="Goodwin L."/>
            <person name="Pitluck S."/>
            <person name="Kyrpides N."/>
            <person name="Mavromatis K."/>
            <person name="Ivanova N."/>
            <person name="Ovchinnikova G."/>
            <person name="Sims D."/>
            <person name="Meincke L."/>
            <person name="Brettin T."/>
            <person name="Detter J.C."/>
            <person name="Han C."/>
            <person name="Larimer F."/>
            <person name="Land M."/>
            <person name="Hauser L."/>
            <person name="Markowitz V."/>
            <person name="Cheng J.-F."/>
            <person name="Hugenholtz P."/>
            <person name="Woyke T."/>
            <person name="Wu D."/>
            <person name="Klenk H.-P."/>
            <person name="Eisen J.A."/>
        </authorList>
    </citation>
    <scope>NUCLEOTIDE SEQUENCE [LARGE SCALE GENOMIC DNA]</scope>
    <source>
        <strain evidence="6">ATCC 700099 / DSM 44233 / CIP 104796 / JCM 9543 / NBRC 105858 / Y-104</strain>
    </source>
</reference>
<evidence type="ECO:0000313" key="6">
    <source>
        <dbReference type="Proteomes" id="UP000002218"/>
    </source>
</evidence>
<dbReference type="Pfam" id="PF00005">
    <property type="entry name" value="ABC_tran"/>
    <property type="match status" value="1"/>
</dbReference>
<dbReference type="SMART" id="SM00382">
    <property type="entry name" value="AAA"/>
    <property type="match status" value="1"/>
</dbReference>
<dbReference type="SUPFAM" id="SSF52540">
    <property type="entry name" value="P-loop containing nucleoside triphosphate hydrolases"/>
    <property type="match status" value="1"/>
</dbReference>
<dbReference type="STRING" id="479431.Namu_2306"/>
<evidence type="ECO:0000313" key="5">
    <source>
        <dbReference type="EMBL" id="ACV78682.1"/>
    </source>
</evidence>
<dbReference type="InterPro" id="IPR017871">
    <property type="entry name" value="ABC_transporter-like_CS"/>
</dbReference>
<name>C8XKC0_NAKMY</name>
<dbReference type="GO" id="GO:0016887">
    <property type="term" value="F:ATP hydrolysis activity"/>
    <property type="evidence" value="ECO:0007669"/>
    <property type="project" value="InterPro"/>
</dbReference>
<dbReference type="InterPro" id="IPR003439">
    <property type="entry name" value="ABC_transporter-like_ATP-bd"/>
</dbReference>
<dbReference type="CDD" id="cd03230">
    <property type="entry name" value="ABC_DR_subfamily_A"/>
    <property type="match status" value="1"/>
</dbReference>
<dbReference type="InterPro" id="IPR051782">
    <property type="entry name" value="ABC_Transporter_VariousFunc"/>
</dbReference>
<organism evidence="5 6">
    <name type="scientific">Nakamurella multipartita (strain ATCC 700099 / DSM 44233 / CIP 104796 / JCM 9543 / NBRC 105858 / Y-104)</name>
    <name type="common">Microsphaera multipartita</name>
    <dbReference type="NCBI Taxonomy" id="479431"/>
    <lineage>
        <taxon>Bacteria</taxon>
        <taxon>Bacillati</taxon>
        <taxon>Actinomycetota</taxon>
        <taxon>Actinomycetes</taxon>
        <taxon>Nakamurellales</taxon>
        <taxon>Nakamurellaceae</taxon>
        <taxon>Nakamurella</taxon>
    </lineage>
</organism>
<dbReference type="GO" id="GO:0005524">
    <property type="term" value="F:ATP binding"/>
    <property type="evidence" value="ECO:0007669"/>
    <property type="project" value="UniProtKB-KW"/>
</dbReference>
<keyword evidence="1" id="KW-0813">Transport</keyword>
<evidence type="ECO:0000259" key="4">
    <source>
        <dbReference type="PROSITE" id="PS50893"/>
    </source>
</evidence>
<dbReference type="Proteomes" id="UP000002218">
    <property type="component" value="Chromosome"/>
</dbReference>
<keyword evidence="3" id="KW-0067">ATP-binding</keyword>
<keyword evidence="2" id="KW-0547">Nucleotide-binding</keyword>
<evidence type="ECO:0000256" key="1">
    <source>
        <dbReference type="ARBA" id="ARBA00022448"/>
    </source>
</evidence>
<dbReference type="KEGG" id="nml:Namu_2306"/>
<dbReference type="PROSITE" id="PS50893">
    <property type="entry name" value="ABC_TRANSPORTER_2"/>
    <property type="match status" value="1"/>
</dbReference>
<dbReference type="EMBL" id="CP001737">
    <property type="protein sequence ID" value="ACV78682.1"/>
    <property type="molecule type" value="Genomic_DNA"/>
</dbReference>
<dbReference type="eggNOG" id="COG1131">
    <property type="taxonomic scope" value="Bacteria"/>
</dbReference>
<accession>C8XKC0</accession>
<proteinExistence type="predicted"/>
<dbReference type="Gene3D" id="3.40.50.300">
    <property type="entry name" value="P-loop containing nucleotide triphosphate hydrolases"/>
    <property type="match status" value="1"/>
</dbReference>
<dbReference type="HOGENOM" id="CLU_000604_1_2_11"/>
<feature type="domain" description="ABC transporter" evidence="4">
    <location>
        <begin position="11"/>
        <end position="235"/>
    </location>
</feature>